<dbReference type="PANTHER" id="PTHR31232">
    <property type="match status" value="1"/>
</dbReference>
<evidence type="ECO:0000256" key="6">
    <source>
        <dbReference type="RuleBase" id="RU367044"/>
    </source>
</evidence>
<dbReference type="GO" id="GO:0060320">
    <property type="term" value="P:rejection of self pollen"/>
    <property type="evidence" value="ECO:0007669"/>
    <property type="project" value="UniProtKB-KW"/>
</dbReference>
<dbReference type="PANTHER" id="PTHR31232:SF61">
    <property type="entry name" value="S-PROTEIN HOMOLOG"/>
    <property type="match status" value="1"/>
</dbReference>
<comment type="similarity">
    <text evidence="2 6">Belongs to the plant self-incompatibility (S1) protein family.</text>
</comment>
<keyword evidence="7" id="KW-1133">Transmembrane helix</keyword>
<keyword evidence="5" id="KW-0732">Signal</keyword>
<keyword evidence="7" id="KW-0472">Membrane</keyword>
<organism evidence="8 9">
    <name type="scientific">Erythranthe guttata</name>
    <name type="common">Yellow monkey flower</name>
    <name type="synonym">Mimulus guttatus</name>
    <dbReference type="NCBI Taxonomy" id="4155"/>
    <lineage>
        <taxon>Eukaryota</taxon>
        <taxon>Viridiplantae</taxon>
        <taxon>Streptophyta</taxon>
        <taxon>Embryophyta</taxon>
        <taxon>Tracheophyta</taxon>
        <taxon>Spermatophyta</taxon>
        <taxon>Magnoliopsida</taxon>
        <taxon>eudicotyledons</taxon>
        <taxon>Gunneridae</taxon>
        <taxon>Pentapetalae</taxon>
        <taxon>asterids</taxon>
        <taxon>lamiids</taxon>
        <taxon>Lamiales</taxon>
        <taxon>Phrymaceae</taxon>
        <taxon>Erythranthe</taxon>
    </lineage>
</organism>
<dbReference type="Pfam" id="PF05938">
    <property type="entry name" value="Self-incomp_S1"/>
    <property type="match status" value="1"/>
</dbReference>
<protein>
    <recommendedName>
        <fullName evidence="6">S-protein homolog</fullName>
    </recommendedName>
</protein>
<keyword evidence="4 6" id="KW-0964">Secreted</keyword>
<gene>
    <name evidence="8" type="ORF">MIMGU_mgv1a022278mg</name>
</gene>
<evidence type="ECO:0000256" key="7">
    <source>
        <dbReference type="SAM" id="Phobius"/>
    </source>
</evidence>
<feature type="transmembrane region" description="Helical" evidence="7">
    <location>
        <begin position="66"/>
        <end position="86"/>
    </location>
</feature>
<sequence length="87" mass="9810">HVISKLPPNTPYLNVHCKSGDRDLGIQVLASNQDFHWDFDSGFRTLYFCNLSWSGKSKTLMFRVSIGLRVLVPMGCVLGLCITMVYT</sequence>
<dbReference type="GO" id="GO:0005576">
    <property type="term" value="C:extracellular region"/>
    <property type="evidence" value="ECO:0007669"/>
    <property type="project" value="UniProtKB-SubCell"/>
</dbReference>
<evidence type="ECO:0000256" key="4">
    <source>
        <dbReference type="ARBA" id="ARBA00022525"/>
    </source>
</evidence>
<keyword evidence="3 6" id="KW-0713">Self-incompatibility</keyword>
<evidence type="ECO:0000256" key="3">
    <source>
        <dbReference type="ARBA" id="ARBA00022471"/>
    </source>
</evidence>
<evidence type="ECO:0000256" key="5">
    <source>
        <dbReference type="ARBA" id="ARBA00022729"/>
    </source>
</evidence>
<proteinExistence type="inferred from homology"/>
<name>A0A022PRC8_ERYGU</name>
<evidence type="ECO:0000256" key="2">
    <source>
        <dbReference type="ARBA" id="ARBA00005581"/>
    </source>
</evidence>
<evidence type="ECO:0000313" key="9">
    <source>
        <dbReference type="Proteomes" id="UP000030748"/>
    </source>
</evidence>
<dbReference type="AlphaFoldDB" id="A0A022PRC8"/>
<feature type="non-terminal residue" evidence="8">
    <location>
        <position position="1"/>
    </location>
</feature>
<evidence type="ECO:0000256" key="1">
    <source>
        <dbReference type="ARBA" id="ARBA00004613"/>
    </source>
</evidence>
<reference evidence="8 9" key="1">
    <citation type="journal article" date="2013" name="Proc. Natl. Acad. Sci. U.S.A.">
        <title>Fine-scale variation in meiotic recombination in Mimulus inferred from population shotgun sequencing.</title>
        <authorList>
            <person name="Hellsten U."/>
            <person name="Wright K.M."/>
            <person name="Jenkins J."/>
            <person name="Shu S."/>
            <person name="Yuan Y."/>
            <person name="Wessler S.R."/>
            <person name="Schmutz J."/>
            <person name="Willis J.H."/>
            <person name="Rokhsar D.S."/>
        </authorList>
    </citation>
    <scope>NUCLEOTIDE SEQUENCE [LARGE SCALE GENOMIC DNA]</scope>
    <source>
        <strain evidence="9">cv. DUN x IM62</strain>
    </source>
</reference>
<comment type="subcellular location">
    <subcellularLocation>
        <location evidence="1 6">Secreted</location>
    </subcellularLocation>
</comment>
<accession>A0A022PRC8</accession>
<keyword evidence="7" id="KW-0812">Transmembrane</keyword>
<dbReference type="InterPro" id="IPR010264">
    <property type="entry name" value="Self-incomp_S1"/>
</dbReference>
<dbReference type="EMBL" id="KI632341">
    <property type="protein sequence ID" value="EYU18039.1"/>
    <property type="molecule type" value="Genomic_DNA"/>
</dbReference>
<keyword evidence="9" id="KW-1185">Reference proteome</keyword>
<evidence type="ECO:0000313" key="8">
    <source>
        <dbReference type="EMBL" id="EYU18039.1"/>
    </source>
</evidence>
<dbReference type="Proteomes" id="UP000030748">
    <property type="component" value="Unassembled WGS sequence"/>
</dbReference>